<feature type="domain" description="Glycosyl transferase family 1" evidence="1">
    <location>
        <begin position="204"/>
        <end position="328"/>
    </location>
</feature>
<dbReference type="Pfam" id="PF00534">
    <property type="entry name" value="Glycos_transf_1"/>
    <property type="match status" value="1"/>
</dbReference>
<dbReference type="Gene3D" id="3.40.50.2000">
    <property type="entry name" value="Glycogen Phosphorylase B"/>
    <property type="match status" value="2"/>
</dbReference>
<keyword evidence="3" id="KW-1185">Reference proteome</keyword>
<dbReference type="SUPFAM" id="SSF53756">
    <property type="entry name" value="UDP-Glycosyltransferase/glycogen phosphorylase"/>
    <property type="match status" value="1"/>
</dbReference>
<evidence type="ECO:0000313" key="3">
    <source>
        <dbReference type="Proteomes" id="UP000652427"/>
    </source>
</evidence>
<dbReference type="EMBL" id="JABWMH010000004">
    <property type="protein sequence ID" value="NVD29030.1"/>
    <property type="molecule type" value="Genomic_DNA"/>
</dbReference>
<dbReference type="InterPro" id="IPR001296">
    <property type="entry name" value="Glyco_trans_1"/>
</dbReference>
<organism evidence="2 3">
    <name type="scientific">Parasphingorhabdus flavimaris</name>
    <dbReference type="NCBI Taxonomy" id="266812"/>
    <lineage>
        <taxon>Bacteria</taxon>
        <taxon>Pseudomonadati</taxon>
        <taxon>Pseudomonadota</taxon>
        <taxon>Alphaproteobacteria</taxon>
        <taxon>Sphingomonadales</taxon>
        <taxon>Sphingomonadaceae</taxon>
        <taxon>Parasphingorhabdus</taxon>
    </lineage>
</organism>
<gene>
    <name evidence="2" type="ORF">HUO14_14110</name>
</gene>
<name>A0ABX2N5M9_9SPHN</name>
<accession>A0ABX2N5M9</accession>
<dbReference type="RefSeq" id="WP_176280467.1">
    <property type="nucleotide sequence ID" value="NZ_JABWMH010000004.1"/>
</dbReference>
<evidence type="ECO:0000313" key="2">
    <source>
        <dbReference type="EMBL" id="NVD29030.1"/>
    </source>
</evidence>
<reference evidence="2 3" key="1">
    <citation type="submission" date="2020-06" db="EMBL/GenBank/DDBJ databases">
        <authorList>
            <person name="Kim S.-J."/>
            <person name="Park S.-J."/>
        </authorList>
    </citation>
    <scope>NUCLEOTIDE SEQUENCE [LARGE SCALE GENOMIC DNA]</scope>
    <source>
        <strain evidence="2 3">SW-151</strain>
    </source>
</reference>
<sequence>MMVTDHQERKIWVFGTVPQPVGGVAIFLQRLIESKRVPLAGLIDPYFGTQKSELPISHWRPKKKGILHRILTLVKLFRLRDELLFINGSRPESILALFPFLLFRNAKKSLLLHHGDLWGSIESSRIKSALVKYVLGGYNSIYCLSEKQRRFYISNDVEESRLTLVDSYIGIPETKLRPENIEGVEKMDAERLSKQAREAIAWVSQTRSKVIIGSGYAQPFYNHEWVLDFLQQENHADFHNARYILCCYGPETDHLQQLRERCSVVPNARLFFGLSSLEFNAVLSLSDIYVRPTSVDSFGIAIHDARALGLQVVASNACERPNDIWVHESGNYDQFRKLLKKCLASPNRVGPGAGRGAGDIAGRITIVDALQQFAQAQLPLNLQRASKELPSPIGGSRDTRL</sequence>
<proteinExistence type="predicted"/>
<comment type="caution">
    <text evidence="2">The sequence shown here is derived from an EMBL/GenBank/DDBJ whole genome shotgun (WGS) entry which is preliminary data.</text>
</comment>
<evidence type="ECO:0000259" key="1">
    <source>
        <dbReference type="Pfam" id="PF00534"/>
    </source>
</evidence>
<dbReference type="Proteomes" id="UP000652427">
    <property type="component" value="Unassembled WGS sequence"/>
</dbReference>
<protein>
    <submittedName>
        <fullName evidence="2">Glycosyltransferase</fullName>
    </submittedName>
</protein>